<dbReference type="Proteomes" id="UP000033847">
    <property type="component" value="Unassembled WGS sequence"/>
</dbReference>
<comment type="caution">
    <text evidence="2">The sequence shown here is derived from an EMBL/GenBank/DDBJ whole genome shotgun (WGS) entry which is preliminary data.</text>
</comment>
<evidence type="ECO:0000256" key="1">
    <source>
        <dbReference type="SAM" id="Phobius"/>
    </source>
</evidence>
<gene>
    <name evidence="2" type="ORF">UV00_C0032G0003</name>
</gene>
<accession>A0A0G0YG26</accession>
<feature type="transmembrane region" description="Helical" evidence="1">
    <location>
        <begin position="43"/>
        <end position="71"/>
    </location>
</feature>
<proteinExistence type="predicted"/>
<feature type="transmembrane region" description="Helical" evidence="1">
    <location>
        <begin position="12"/>
        <end position="31"/>
    </location>
</feature>
<reference evidence="2 3" key="1">
    <citation type="journal article" date="2015" name="Nature">
        <title>rRNA introns, odd ribosomes, and small enigmatic genomes across a large radiation of phyla.</title>
        <authorList>
            <person name="Brown C.T."/>
            <person name="Hug L.A."/>
            <person name="Thomas B.C."/>
            <person name="Sharon I."/>
            <person name="Castelle C.J."/>
            <person name="Singh A."/>
            <person name="Wilkins M.J."/>
            <person name="Williams K.H."/>
            <person name="Banfield J.F."/>
        </authorList>
    </citation>
    <scope>NUCLEOTIDE SEQUENCE [LARGE SCALE GENOMIC DNA]</scope>
</reference>
<evidence type="ECO:0000313" key="3">
    <source>
        <dbReference type="Proteomes" id="UP000033847"/>
    </source>
</evidence>
<organism evidence="2 3">
    <name type="scientific">candidate division WWE3 bacterium GW2011_GWF1_42_14</name>
    <dbReference type="NCBI Taxonomy" id="1619138"/>
    <lineage>
        <taxon>Bacteria</taxon>
        <taxon>Katanobacteria</taxon>
    </lineage>
</organism>
<evidence type="ECO:0000313" key="2">
    <source>
        <dbReference type="EMBL" id="KKS35652.1"/>
    </source>
</evidence>
<dbReference type="AlphaFoldDB" id="A0A0G0YG26"/>
<keyword evidence="1" id="KW-0472">Membrane</keyword>
<keyword evidence="1" id="KW-0812">Transmembrane</keyword>
<sequence length="72" mass="8018">MEADGKLFTQIYAILGVIASVLVFIRGVILVRRSLQQIEFSTGFAAIIALLFGLLVLSLAVYFWIAVFSYIF</sequence>
<name>A0A0G0YG26_UNCKA</name>
<dbReference type="EMBL" id="LCCU01000032">
    <property type="protein sequence ID" value="KKS35652.1"/>
    <property type="molecule type" value="Genomic_DNA"/>
</dbReference>
<protein>
    <submittedName>
        <fullName evidence="2">Uncharacterized protein</fullName>
    </submittedName>
</protein>
<keyword evidence="1" id="KW-1133">Transmembrane helix</keyword>